<dbReference type="InterPro" id="IPR041492">
    <property type="entry name" value="HAD_2"/>
</dbReference>
<dbReference type="GO" id="GO:0050308">
    <property type="term" value="F:sugar-phosphatase activity"/>
    <property type="evidence" value="ECO:0007669"/>
    <property type="project" value="TreeGrafter"/>
</dbReference>
<dbReference type="PANTHER" id="PTHR43481">
    <property type="entry name" value="FRUCTOSE-1-PHOSPHATE PHOSPHATASE"/>
    <property type="match status" value="1"/>
</dbReference>
<dbReference type="SUPFAM" id="SSF56784">
    <property type="entry name" value="HAD-like"/>
    <property type="match status" value="1"/>
</dbReference>
<dbReference type="OrthoDB" id="40579at2759"/>
<dbReference type="InterPro" id="IPR036412">
    <property type="entry name" value="HAD-like_sf"/>
</dbReference>
<proteinExistence type="predicted"/>
<dbReference type="Proteomes" id="UP000799776">
    <property type="component" value="Unassembled WGS sequence"/>
</dbReference>
<dbReference type="InterPro" id="IPR006439">
    <property type="entry name" value="HAD-SF_hydro_IA"/>
</dbReference>
<dbReference type="InterPro" id="IPR023214">
    <property type="entry name" value="HAD_sf"/>
</dbReference>
<dbReference type="CDD" id="cd07527">
    <property type="entry name" value="HAD_ScGPP-like"/>
    <property type="match status" value="1"/>
</dbReference>
<organism evidence="1 2">
    <name type="scientific">Saccharata proteae CBS 121410</name>
    <dbReference type="NCBI Taxonomy" id="1314787"/>
    <lineage>
        <taxon>Eukaryota</taxon>
        <taxon>Fungi</taxon>
        <taxon>Dikarya</taxon>
        <taxon>Ascomycota</taxon>
        <taxon>Pezizomycotina</taxon>
        <taxon>Dothideomycetes</taxon>
        <taxon>Dothideomycetes incertae sedis</taxon>
        <taxon>Botryosphaeriales</taxon>
        <taxon>Saccharataceae</taxon>
        <taxon>Saccharata</taxon>
    </lineage>
</organism>
<dbReference type="Pfam" id="PF13419">
    <property type="entry name" value="HAD_2"/>
    <property type="match status" value="1"/>
</dbReference>
<keyword evidence="2" id="KW-1185">Reference proteome</keyword>
<dbReference type="NCBIfam" id="TIGR01509">
    <property type="entry name" value="HAD-SF-IA-v3"/>
    <property type="match status" value="1"/>
</dbReference>
<dbReference type="Gene3D" id="1.10.150.240">
    <property type="entry name" value="Putative phosphatase, domain 2"/>
    <property type="match status" value="1"/>
</dbReference>
<dbReference type="InterPro" id="IPR023198">
    <property type="entry name" value="PGP-like_dom2"/>
</dbReference>
<gene>
    <name evidence="1" type="ORF">K490DRAFT_47453</name>
</gene>
<accession>A0A9P4HTU0</accession>
<dbReference type="InterPro" id="IPR051806">
    <property type="entry name" value="HAD-like_SPP"/>
</dbReference>
<evidence type="ECO:0000313" key="1">
    <source>
        <dbReference type="EMBL" id="KAF2085175.1"/>
    </source>
</evidence>
<protein>
    <submittedName>
        <fullName evidence="1">Glycerol-3-phosphate phosphatase-like protein</fullName>
    </submittedName>
</protein>
<sequence length="239" mass="26114">MREEPRFAAPAELHAFAGLLFDCDGTIIDSTDAIVKHWHKIGKELGVDPNAILATSHGRRSIDTLREYDPSLATWEYTSYIEGLIPKQFGQDAVEIPGARSLLSQLDEVGARWAIVTSGTRPLVSGWLEVMKLSKPENLVTAEDVQNGKPDPECYLLGCEKLGLRPEEPMLVLEDAPAGVRAGRAAGFKVVALATTHSVDQLKEAGAHWIVRDMRSVTLKAYDAQTGRISVEIANALQE</sequence>
<dbReference type="EMBL" id="ML978733">
    <property type="protein sequence ID" value="KAF2085175.1"/>
    <property type="molecule type" value="Genomic_DNA"/>
</dbReference>
<comment type="caution">
    <text evidence="1">The sequence shown here is derived from an EMBL/GenBank/DDBJ whole genome shotgun (WGS) entry which is preliminary data.</text>
</comment>
<dbReference type="SFLD" id="SFLDS00003">
    <property type="entry name" value="Haloacid_Dehalogenase"/>
    <property type="match status" value="1"/>
</dbReference>
<dbReference type="SFLD" id="SFLDG01135">
    <property type="entry name" value="C1.5.6:_HAD__Beta-PGM__Phospha"/>
    <property type="match status" value="1"/>
</dbReference>
<dbReference type="Gene3D" id="3.40.50.1000">
    <property type="entry name" value="HAD superfamily/HAD-like"/>
    <property type="match status" value="1"/>
</dbReference>
<reference evidence="1" key="1">
    <citation type="journal article" date="2020" name="Stud. Mycol.">
        <title>101 Dothideomycetes genomes: a test case for predicting lifestyles and emergence of pathogens.</title>
        <authorList>
            <person name="Haridas S."/>
            <person name="Albert R."/>
            <person name="Binder M."/>
            <person name="Bloem J."/>
            <person name="Labutti K."/>
            <person name="Salamov A."/>
            <person name="Andreopoulos B."/>
            <person name="Baker S."/>
            <person name="Barry K."/>
            <person name="Bills G."/>
            <person name="Bluhm B."/>
            <person name="Cannon C."/>
            <person name="Castanera R."/>
            <person name="Culley D."/>
            <person name="Daum C."/>
            <person name="Ezra D."/>
            <person name="Gonzalez J."/>
            <person name="Henrissat B."/>
            <person name="Kuo A."/>
            <person name="Liang C."/>
            <person name="Lipzen A."/>
            <person name="Lutzoni F."/>
            <person name="Magnuson J."/>
            <person name="Mondo S."/>
            <person name="Nolan M."/>
            <person name="Ohm R."/>
            <person name="Pangilinan J."/>
            <person name="Park H.-J."/>
            <person name="Ramirez L."/>
            <person name="Alfaro M."/>
            <person name="Sun H."/>
            <person name="Tritt A."/>
            <person name="Yoshinaga Y."/>
            <person name="Zwiers L.-H."/>
            <person name="Turgeon B."/>
            <person name="Goodwin S."/>
            <person name="Spatafora J."/>
            <person name="Crous P."/>
            <person name="Grigoriev I."/>
        </authorList>
    </citation>
    <scope>NUCLEOTIDE SEQUENCE</scope>
    <source>
        <strain evidence="1">CBS 121410</strain>
    </source>
</reference>
<dbReference type="PANTHER" id="PTHR43481:SF4">
    <property type="entry name" value="GLYCEROL-1-PHOSPHATE PHOSPHOHYDROLASE 1-RELATED"/>
    <property type="match status" value="1"/>
</dbReference>
<evidence type="ECO:0000313" key="2">
    <source>
        <dbReference type="Proteomes" id="UP000799776"/>
    </source>
</evidence>
<dbReference type="FunFam" id="1.10.150.240:FF:000013">
    <property type="entry name" value="Glycerol-3-phosphate phosphatase (GppA)"/>
    <property type="match status" value="1"/>
</dbReference>
<dbReference type="SFLD" id="SFLDG01129">
    <property type="entry name" value="C1.5:_HAD__Beta-PGM__Phosphata"/>
    <property type="match status" value="1"/>
</dbReference>
<name>A0A9P4HTU0_9PEZI</name>
<dbReference type="AlphaFoldDB" id="A0A9P4HTU0"/>
<dbReference type="PRINTS" id="PR00413">
    <property type="entry name" value="HADHALOGNASE"/>
</dbReference>